<evidence type="ECO:0008006" key="4">
    <source>
        <dbReference type="Google" id="ProtNLM"/>
    </source>
</evidence>
<comment type="caution">
    <text evidence="2">The sequence shown here is derived from an EMBL/GenBank/DDBJ whole genome shotgun (WGS) entry which is preliminary data.</text>
</comment>
<dbReference type="Proteomes" id="UP000237082">
    <property type="component" value="Unassembled WGS sequence"/>
</dbReference>
<evidence type="ECO:0000313" key="2">
    <source>
        <dbReference type="EMBL" id="POZ60695.1"/>
    </source>
</evidence>
<reference evidence="3" key="1">
    <citation type="submission" date="2018-02" db="EMBL/GenBank/DDBJ databases">
        <authorList>
            <person name="O'Hara-Hanley K."/>
            <person name="Soby S."/>
        </authorList>
    </citation>
    <scope>NUCLEOTIDE SEQUENCE [LARGE SCALE GENOMIC DNA]</scope>
    <source>
        <strain evidence="3">MWU14-2602</strain>
    </source>
</reference>
<accession>A0A2S5DC87</accession>
<dbReference type="EMBL" id="PQWB01000099">
    <property type="protein sequence ID" value="POZ60695.1"/>
    <property type="molecule type" value="Genomic_DNA"/>
</dbReference>
<evidence type="ECO:0000256" key="1">
    <source>
        <dbReference type="SAM" id="MobiDB-lite"/>
    </source>
</evidence>
<protein>
    <recommendedName>
        <fullName evidence="4">DUF4124 domain-containing protein</fullName>
    </recommendedName>
</protein>
<name>A0A2S5DC87_9NEIS</name>
<organism evidence="2 3">
    <name type="scientific">Chromobacterium alticapitis</name>
    <dbReference type="NCBI Taxonomy" id="2073169"/>
    <lineage>
        <taxon>Bacteria</taxon>
        <taxon>Pseudomonadati</taxon>
        <taxon>Pseudomonadota</taxon>
        <taxon>Betaproteobacteria</taxon>
        <taxon>Neisseriales</taxon>
        <taxon>Chromobacteriaceae</taxon>
        <taxon>Chromobacterium</taxon>
    </lineage>
</organism>
<keyword evidence="3" id="KW-1185">Reference proteome</keyword>
<proteinExistence type="predicted"/>
<gene>
    <name evidence="2" type="ORF">C2I19_17555</name>
</gene>
<sequence>MRMIALAVSASHASAQVMECVNGSKIAYTNETECPAGYHAKKLLLKENAPAPSSPSYAPNNAPAYASTYSNSNPAPRIIVQQAQAQRPQLTCEQLKQQRDHIEKQMEPFSGSTDRDLFGKLRDIQHQMTRQECRI</sequence>
<dbReference type="AlphaFoldDB" id="A0A2S5DC87"/>
<feature type="region of interest" description="Disordered" evidence="1">
    <location>
        <begin position="49"/>
        <end position="70"/>
    </location>
</feature>
<evidence type="ECO:0000313" key="3">
    <source>
        <dbReference type="Proteomes" id="UP000237082"/>
    </source>
</evidence>
<feature type="compositionally biased region" description="Low complexity" evidence="1">
    <location>
        <begin position="49"/>
        <end position="67"/>
    </location>
</feature>